<dbReference type="GO" id="GO:0003908">
    <property type="term" value="F:methylated-DNA-[protein]-cysteine S-methyltransferase activity"/>
    <property type="evidence" value="ECO:0007669"/>
    <property type="project" value="UniProtKB-EC"/>
</dbReference>
<dbReference type="PANTHER" id="PTHR10815:SF5">
    <property type="entry name" value="METHYLATED-DNA--PROTEIN-CYSTEINE METHYLTRANSFERASE"/>
    <property type="match status" value="1"/>
</dbReference>
<dbReference type="SUPFAM" id="SSF46767">
    <property type="entry name" value="Methylated DNA-protein cysteine methyltransferase, C-terminal domain"/>
    <property type="match status" value="1"/>
</dbReference>
<dbReference type="InterPro" id="IPR036217">
    <property type="entry name" value="MethylDNA_cys_MeTrfase_DNAb"/>
</dbReference>
<dbReference type="Pfam" id="PF01035">
    <property type="entry name" value="DNA_binding_1"/>
    <property type="match status" value="1"/>
</dbReference>
<dbReference type="GO" id="GO:0032259">
    <property type="term" value="P:methylation"/>
    <property type="evidence" value="ECO:0007669"/>
    <property type="project" value="UniProtKB-KW"/>
</dbReference>
<dbReference type="Gene3D" id="1.10.10.10">
    <property type="entry name" value="Winged helix-like DNA-binding domain superfamily/Winged helix DNA-binding domain"/>
    <property type="match status" value="1"/>
</dbReference>
<protein>
    <submittedName>
        <fullName evidence="8">Methylated-DNA--[protein]-cysteine S-methyltransferase</fullName>
        <ecNumber evidence="8">2.1.1.63</ecNumber>
    </submittedName>
</protein>
<evidence type="ECO:0000256" key="3">
    <source>
        <dbReference type="ARBA" id="ARBA00022679"/>
    </source>
</evidence>
<evidence type="ECO:0000256" key="6">
    <source>
        <dbReference type="ARBA" id="ARBA00049348"/>
    </source>
</evidence>
<comment type="catalytic activity">
    <reaction evidence="1">
        <text>a 4-O-methyl-thymidine in DNA + L-cysteinyl-[protein] = a thymidine in DNA + S-methyl-L-cysteinyl-[protein]</text>
        <dbReference type="Rhea" id="RHEA:53428"/>
        <dbReference type="Rhea" id="RHEA-COMP:10131"/>
        <dbReference type="Rhea" id="RHEA-COMP:10132"/>
        <dbReference type="Rhea" id="RHEA-COMP:13555"/>
        <dbReference type="Rhea" id="RHEA-COMP:13556"/>
        <dbReference type="ChEBI" id="CHEBI:29950"/>
        <dbReference type="ChEBI" id="CHEBI:82612"/>
        <dbReference type="ChEBI" id="CHEBI:137386"/>
        <dbReference type="ChEBI" id="CHEBI:137387"/>
        <dbReference type="EC" id="2.1.1.63"/>
    </reaction>
</comment>
<organism evidence="8 9">
    <name type="scientific">Phenylobacterium terrae</name>
    <dbReference type="NCBI Taxonomy" id="2665495"/>
    <lineage>
        <taxon>Bacteria</taxon>
        <taxon>Pseudomonadati</taxon>
        <taxon>Pseudomonadota</taxon>
        <taxon>Alphaproteobacteria</taxon>
        <taxon>Caulobacterales</taxon>
        <taxon>Caulobacteraceae</taxon>
        <taxon>Phenylobacterium</taxon>
    </lineage>
</organism>
<dbReference type="Proteomes" id="UP001597237">
    <property type="component" value="Unassembled WGS sequence"/>
</dbReference>
<accession>A0ABW4N5C1</accession>
<dbReference type="InterPro" id="IPR036388">
    <property type="entry name" value="WH-like_DNA-bd_sf"/>
</dbReference>
<gene>
    <name evidence="8" type="ORF">ACFSC0_14820</name>
</gene>
<sequence>MQTAFAIFDTALGHAAVVWRETGIVGVHLPELEPERTRAGVLRRYPEAAPAEPPAGVAAAILGVQALLRGEAADLTGVELDLSASPAFNRRVYEIARAIPPGRTLTYGEVAEQLGDPLLARAVGQALGQNPCAIIVPCHRVLAAGGRTGGFSARGGVKTKLKLLEIEGALAPDTLPLFAR</sequence>
<evidence type="ECO:0000256" key="2">
    <source>
        <dbReference type="ARBA" id="ARBA00022603"/>
    </source>
</evidence>
<evidence type="ECO:0000313" key="8">
    <source>
        <dbReference type="EMBL" id="MFD1784674.1"/>
    </source>
</evidence>
<dbReference type="EC" id="2.1.1.63" evidence="8"/>
<evidence type="ECO:0000256" key="4">
    <source>
        <dbReference type="ARBA" id="ARBA00022763"/>
    </source>
</evidence>
<dbReference type="CDD" id="cd06445">
    <property type="entry name" value="ATase"/>
    <property type="match status" value="1"/>
</dbReference>
<proteinExistence type="predicted"/>
<dbReference type="EMBL" id="JBHUEY010000006">
    <property type="protein sequence ID" value="MFD1784674.1"/>
    <property type="molecule type" value="Genomic_DNA"/>
</dbReference>
<comment type="catalytic activity">
    <reaction evidence="6">
        <text>a 6-O-methyl-2'-deoxyguanosine in DNA + L-cysteinyl-[protein] = S-methyl-L-cysteinyl-[protein] + a 2'-deoxyguanosine in DNA</text>
        <dbReference type="Rhea" id="RHEA:24000"/>
        <dbReference type="Rhea" id="RHEA-COMP:10131"/>
        <dbReference type="Rhea" id="RHEA-COMP:10132"/>
        <dbReference type="Rhea" id="RHEA-COMP:11367"/>
        <dbReference type="Rhea" id="RHEA-COMP:11368"/>
        <dbReference type="ChEBI" id="CHEBI:29950"/>
        <dbReference type="ChEBI" id="CHEBI:82612"/>
        <dbReference type="ChEBI" id="CHEBI:85445"/>
        <dbReference type="ChEBI" id="CHEBI:85448"/>
        <dbReference type="EC" id="2.1.1.63"/>
    </reaction>
</comment>
<keyword evidence="3 8" id="KW-0808">Transferase</keyword>
<dbReference type="PANTHER" id="PTHR10815">
    <property type="entry name" value="METHYLATED-DNA--PROTEIN-CYSTEINE METHYLTRANSFERASE"/>
    <property type="match status" value="1"/>
</dbReference>
<dbReference type="RefSeq" id="WP_377280813.1">
    <property type="nucleotide sequence ID" value="NZ_JBHRSI010000002.1"/>
</dbReference>
<evidence type="ECO:0000259" key="7">
    <source>
        <dbReference type="Pfam" id="PF01035"/>
    </source>
</evidence>
<dbReference type="PROSITE" id="PS00374">
    <property type="entry name" value="MGMT"/>
    <property type="match status" value="1"/>
</dbReference>
<evidence type="ECO:0000313" key="9">
    <source>
        <dbReference type="Proteomes" id="UP001597237"/>
    </source>
</evidence>
<dbReference type="InterPro" id="IPR014048">
    <property type="entry name" value="MethylDNA_cys_MeTrfase_DNA-bd"/>
</dbReference>
<dbReference type="NCBIfam" id="TIGR00589">
    <property type="entry name" value="ogt"/>
    <property type="match status" value="1"/>
</dbReference>
<keyword evidence="5" id="KW-0234">DNA repair</keyword>
<dbReference type="InterPro" id="IPR036631">
    <property type="entry name" value="MGMT_N_sf"/>
</dbReference>
<feature type="domain" description="Methylated-DNA-[protein]-cysteine S-methyltransferase DNA binding" evidence="7">
    <location>
        <begin position="87"/>
        <end position="169"/>
    </location>
</feature>
<dbReference type="SUPFAM" id="SSF53155">
    <property type="entry name" value="Methylated DNA-protein cysteine methyltransferase domain"/>
    <property type="match status" value="1"/>
</dbReference>
<name>A0ABW4N5C1_9CAUL</name>
<comment type="caution">
    <text evidence="8">The sequence shown here is derived from an EMBL/GenBank/DDBJ whole genome shotgun (WGS) entry which is preliminary data.</text>
</comment>
<evidence type="ECO:0000256" key="1">
    <source>
        <dbReference type="ARBA" id="ARBA00001286"/>
    </source>
</evidence>
<reference evidence="9" key="1">
    <citation type="journal article" date="2019" name="Int. J. Syst. Evol. Microbiol.">
        <title>The Global Catalogue of Microorganisms (GCM) 10K type strain sequencing project: providing services to taxonomists for standard genome sequencing and annotation.</title>
        <authorList>
            <consortium name="The Broad Institute Genomics Platform"/>
            <consortium name="The Broad Institute Genome Sequencing Center for Infectious Disease"/>
            <person name="Wu L."/>
            <person name="Ma J."/>
        </authorList>
    </citation>
    <scope>NUCLEOTIDE SEQUENCE [LARGE SCALE GENOMIC DNA]</scope>
    <source>
        <strain evidence="9">DFY28</strain>
    </source>
</reference>
<keyword evidence="9" id="KW-1185">Reference proteome</keyword>
<dbReference type="InterPro" id="IPR001497">
    <property type="entry name" value="MethylDNA_cys_MeTrfase_AS"/>
</dbReference>
<keyword evidence="2 8" id="KW-0489">Methyltransferase</keyword>
<keyword evidence="4" id="KW-0227">DNA damage</keyword>
<evidence type="ECO:0000256" key="5">
    <source>
        <dbReference type="ARBA" id="ARBA00023204"/>
    </source>
</evidence>